<dbReference type="RefSeq" id="WP_225419140.1">
    <property type="nucleotide sequence ID" value="NZ_JBHTLH010000004.1"/>
</dbReference>
<dbReference type="Proteomes" id="UP001597156">
    <property type="component" value="Unassembled WGS sequence"/>
</dbReference>
<evidence type="ECO:0000313" key="2">
    <source>
        <dbReference type="EMBL" id="MFD1124007.1"/>
    </source>
</evidence>
<evidence type="ECO:0000256" key="1">
    <source>
        <dbReference type="SAM" id="Phobius"/>
    </source>
</evidence>
<name>A0ABW3PKU1_9LACO</name>
<evidence type="ECO:0008006" key="4">
    <source>
        <dbReference type="Google" id="ProtNLM"/>
    </source>
</evidence>
<evidence type="ECO:0000313" key="3">
    <source>
        <dbReference type="Proteomes" id="UP001597156"/>
    </source>
</evidence>
<protein>
    <recommendedName>
        <fullName evidence="4">DUF5590 domain-containing protein</fullName>
    </recommendedName>
</protein>
<keyword evidence="3" id="KW-1185">Reference proteome</keyword>
<gene>
    <name evidence="2" type="ORF">ACFQ22_01335</name>
</gene>
<keyword evidence="1" id="KW-0472">Membrane</keyword>
<comment type="caution">
    <text evidence="2">The sequence shown here is derived from an EMBL/GenBank/DDBJ whole genome shotgun (WGS) entry which is preliminary data.</text>
</comment>
<dbReference type="EMBL" id="JBHTLH010000004">
    <property type="protein sequence ID" value="MFD1124007.1"/>
    <property type="molecule type" value="Genomic_DNA"/>
</dbReference>
<sequence length="173" mass="19925">MEQPVTLMPRHWKFSIFVIVCLIFSLTASTYLLIHNRSPQIAMDQLAQQHSHQMIDKKSVVALSADNRGDQVVLGFTKRNQLIVQFRERILGGYAPQGYHVTQMTAQNLNHPYQLKNIVAHKYINNFTYGFLKNGQRAPKIKGNRTSLITHHGQRIFYSFTKPNEKVAVQFNS</sequence>
<feature type="transmembrane region" description="Helical" evidence="1">
    <location>
        <begin position="12"/>
        <end position="34"/>
    </location>
</feature>
<reference evidence="3" key="1">
    <citation type="journal article" date="2019" name="Int. J. Syst. Evol. Microbiol.">
        <title>The Global Catalogue of Microorganisms (GCM) 10K type strain sequencing project: providing services to taxonomists for standard genome sequencing and annotation.</title>
        <authorList>
            <consortium name="The Broad Institute Genomics Platform"/>
            <consortium name="The Broad Institute Genome Sequencing Center for Infectious Disease"/>
            <person name="Wu L."/>
            <person name="Ma J."/>
        </authorList>
    </citation>
    <scope>NUCLEOTIDE SEQUENCE [LARGE SCALE GENOMIC DNA]</scope>
    <source>
        <strain evidence="3">CCUG 71848</strain>
    </source>
</reference>
<accession>A0ABW3PKU1</accession>
<proteinExistence type="predicted"/>
<keyword evidence="1" id="KW-0812">Transmembrane</keyword>
<organism evidence="2 3">
    <name type="scientific">Lentilactobacillus raoultii</name>
    <dbReference type="NCBI Taxonomy" id="1987503"/>
    <lineage>
        <taxon>Bacteria</taxon>
        <taxon>Bacillati</taxon>
        <taxon>Bacillota</taxon>
        <taxon>Bacilli</taxon>
        <taxon>Lactobacillales</taxon>
        <taxon>Lactobacillaceae</taxon>
        <taxon>Lentilactobacillus</taxon>
    </lineage>
</organism>
<keyword evidence="1" id="KW-1133">Transmembrane helix</keyword>